<dbReference type="Proteomes" id="UP000188324">
    <property type="component" value="Chromosome"/>
</dbReference>
<organism evidence="1 2">
    <name type="scientific">Tessaracoccus flavus</name>
    <dbReference type="NCBI Taxonomy" id="1610493"/>
    <lineage>
        <taxon>Bacteria</taxon>
        <taxon>Bacillati</taxon>
        <taxon>Actinomycetota</taxon>
        <taxon>Actinomycetes</taxon>
        <taxon>Propionibacteriales</taxon>
        <taxon>Propionibacteriaceae</taxon>
        <taxon>Tessaracoccus</taxon>
    </lineage>
</organism>
<gene>
    <name evidence="1" type="ORF">RPIT_00110</name>
</gene>
<name>A0A1Q2CBD6_9ACTN</name>
<protein>
    <submittedName>
        <fullName evidence="1">Uncharacterized protein</fullName>
    </submittedName>
</protein>
<evidence type="ECO:0000313" key="2">
    <source>
        <dbReference type="Proteomes" id="UP000188324"/>
    </source>
</evidence>
<dbReference type="KEGG" id="tfl:RPIT_00110"/>
<accession>A0A1Q2CBD6</accession>
<dbReference type="EMBL" id="CP019605">
    <property type="protein sequence ID" value="AQP43422.1"/>
    <property type="molecule type" value="Genomic_DNA"/>
</dbReference>
<dbReference type="STRING" id="1610493.RPIT_00110"/>
<evidence type="ECO:0000313" key="1">
    <source>
        <dbReference type="EMBL" id="AQP43422.1"/>
    </source>
</evidence>
<dbReference type="AlphaFoldDB" id="A0A1Q2CBD6"/>
<sequence length="76" mass="8432">MSVKKKFENLPGWLKAIMAVGGTADVVLRVVAMIDIIKRDATEINGPKKVWIPALSAVSSMGILPAAYFRWGRRKY</sequence>
<dbReference type="RefSeq" id="WP_077339324.1">
    <property type="nucleotide sequence ID" value="NZ_CP019605.1"/>
</dbReference>
<dbReference type="OrthoDB" id="5125307at2"/>
<keyword evidence="2" id="KW-1185">Reference proteome</keyword>
<proteinExistence type="predicted"/>
<reference evidence="1 2" key="1">
    <citation type="journal article" date="2016" name="Int. J. Syst. Evol. Microbiol.">
        <title>Tessaracoccus flavus sp. nov., isolated from the drainage system of a lindane-producing factory.</title>
        <authorList>
            <person name="Kumari R."/>
            <person name="Singh P."/>
            <person name="Schumann P."/>
            <person name="Lal R."/>
        </authorList>
    </citation>
    <scope>NUCLEOTIDE SEQUENCE [LARGE SCALE GENOMIC DNA]</scope>
    <source>
        <strain evidence="1 2">RP1T</strain>
    </source>
</reference>